<proteinExistence type="predicted"/>
<dbReference type="AlphaFoldDB" id="A0A1F5JY19"/>
<feature type="transmembrane region" description="Helical" evidence="1">
    <location>
        <begin position="89"/>
        <end position="109"/>
    </location>
</feature>
<feature type="transmembrane region" description="Helical" evidence="1">
    <location>
        <begin position="62"/>
        <end position="83"/>
    </location>
</feature>
<sequence length="262" mass="29735">MIITTLLLSFFLNIVNHGNIFIAVLNILLLFLSIYIFLKFARRNFDSPLMILVGAIPVFTKANNILITCFAIGLCLLILFYLTTKFKKISVLILIAYILSTCLYANGLIKPPFSFQTNLLIVNDDWTNFYITQMKTESQYMPNIVRSIIFNQSAHFYVILSKIAALFSLENLISALLLANIYPFVKGLTSDLKNWNKSKTLLIFCILLISLSMVVSRSEQINNTFILLSPFLVYFILRGLNSVNKKIYLALFVISVVIATSP</sequence>
<keyword evidence="1" id="KW-1133">Transmembrane helix</keyword>
<feature type="transmembrane region" description="Helical" evidence="1">
    <location>
        <begin position="223"/>
        <end position="240"/>
    </location>
</feature>
<evidence type="ECO:0000256" key="1">
    <source>
        <dbReference type="SAM" id="Phobius"/>
    </source>
</evidence>
<comment type="caution">
    <text evidence="2">The sequence shown here is derived from an EMBL/GenBank/DDBJ whole genome shotgun (WGS) entry which is preliminary data.</text>
</comment>
<name>A0A1F5JY19_9BACT</name>
<reference evidence="2 3" key="1">
    <citation type="journal article" date="2016" name="Nat. Commun.">
        <title>Thousands of microbial genomes shed light on interconnected biogeochemical processes in an aquifer system.</title>
        <authorList>
            <person name="Anantharaman K."/>
            <person name="Brown C.T."/>
            <person name="Hug L.A."/>
            <person name="Sharon I."/>
            <person name="Castelle C.J."/>
            <person name="Probst A.J."/>
            <person name="Thomas B.C."/>
            <person name="Singh A."/>
            <person name="Wilkins M.J."/>
            <person name="Karaoz U."/>
            <person name="Brodie E.L."/>
            <person name="Williams K.H."/>
            <person name="Hubbard S.S."/>
            <person name="Banfield J.F."/>
        </authorList>
    </citation>
    <scope>NUCLEOTIDE SEQUENCE [LARGE SCALE GENOMIC DNA]</scope>
</reference>
<dbReference type="Proteomes" id="UP000177258">
    <property type="component" value="Unassembled WGS sequence"/>
</dbReference>
<protein>
    <submittedName>
        <fullName evidence="2">Uncharacterized protein</fullName>
    </submittedName>
</protein>
<evidence type="ECO:0000313" key="2">
    <source>
        <dbReference type="EMBL" id="OGE33539.1"/>
    </source>
</evidence>
<keyword evidence="1" id="KW-0472">Membrane</keyword>
<dbReference type="EMBL" id="MFDB01000008">
    <property type="protein sequence ID" value="OGE33539.1"/>
    <property type="molecule type" value="Genomic_DNA"/>
</dbReference>
<keyword evidence="1" id="KW-0812">Transmembrane</keyword>
<accession>A0A1F5JY19</accession>
<evidence type="ECO:0000313" key="3">
    <source>
        <dbReference type="Proteomes" id="UP000177258"/>
    </source>
</evidence>
<feature type="transmembrane region" description="Helical" evidence="1">
    <location>
        <begin position="156"/>
        <end position="179"/>
    </location>
</feature>
<feature type="transmembrane region" description="Helical" evidence="1">
    <location>
        <begin position="199"/>
        <end position="216"/>
    </location>
</feature>
<gene>
    <name evidence="2" type="ORF">A3D83_01045</name>
</gene>
<organism evidence="2 3">
    <name type="scientific">Candidatus Daviesbacteria bacterium RIFCSPHIGHO2_02_FULL_41_10</name>
    <dbReference type="NCBI Taxonomy" id="1797774"/>
    <lineage>
        <taxon>Bacteria</taxon>
        <taxon>Candidatus Daviesiibacteriota</taxon>
    </lineage>
</organism>
<feature type="transmembrane region" description="Helical" evidence="1">
    <location>
        <begin position="20"/>
        <end position="41"/>
    </location>
</feature>